<protein>
    <recommendedName>
        <fullName evidence="1">Imm-5-like domain-containing protein</fullName>
    </recommendedName>
</protein>
<feature type="domain" description="Imm-5-like" evidence="1">
    <location>
        <begin position="16"/>
        <end position="135"/>
    </location>
</feature>
<keyword evidence="3" id="KW-1185">Reference proteome</keyword>
<dbReference type="InterPro" id="IPR048667">
    <property type="entry name" value="Imm5-like"/>
</dbReference>
<reference evidence="2 3" key="1">
    <citation type="submission" date="2020-07" db="EMBL/GenBank/DDBJ databases">
        <title>Sequencing the genomes of 1000 actinobacteria strains.</title>
        <authorList>
            <person name="Klenk H.-P."/>
        </authorList>
    </citation>
    <scope>NUCLEOTIDE SEQUENCE [LARGE SCALE GENOMIC DNA]</scope>
    <source>
        <strain evidence="2 3">DSM 45117</strain>
    </source>
</reference>
<accession>A0ABX2RVN1</accession>
<sequence>MTMAEESARIELSLAELREVAGYAAACALPALAIFEPARPDDQRPRDAIEAAQAFADGAERTKVLRDNAWAAQRAATEARDAGQAAASEAARAALAAAGAAYLHPLAKATQIKHILGSAAHAARAFELSAGDAPAVGADHLAQARSLASPAVVDVLRRYPPAPRGGGRVGELIRELDAELRASHG</sequence>
<evidence type="ECO:0000313" key="2">
    <source>
        <dbReference type="EMBL" id="NYH81425.1"/>
    </source>
</evidence>
<name>A0ABX2RVN1_9ACTN</name>
<dbReference type="Pfam" id="PF21805">
    <property type="entry name" value="Imm5_like"/>
    <property type="match status" value="1"/>
</dbReference>
<comment type="caution">
    <text evidence="2">The sequence shown here is derived from an EMBL/GenBank/DDBJ whole genome shotgun (WGS) entry which is preliminary data.</text>
</comment>
<dbReference type="Proteomes" id="UP000533017">
    <property type="component" value="Unassembled WGS sequence"/>
</dbReference>
<proteinExistence type="predicted"/>
<gene>
    <name evidence="2" type="ORF">FHR37_000276</name>
</gene>
<evidence type="ECO:0000259" key="1">
    <source>
        <dbReference type="Pfam" id="PF21805"/>
    </source>
</evidence>
<evidence type="ECO:0000313" key="3">
    <source>
        <dbReference type="Proteomes" id="UP000533017"/>
    </source>
</evidence>
<dbReference type="EMBL" id="JACBZA010000001">
    <property type="protein sequence ID" value="NYH81425.1"/>
    <property type="molecule type" value="Genomic_DNA"/>
</dbReference>
<organism evidence="2 3">
    <name type="scientific">Actinopolymorpha cephalotaxi</name>
    <dbReference type="NCBI Taxonomy" id="504797"/>
    <lineage>
        <taxon>Bacteria</taxon>
        <taxon>Bacillati</taxon>
        <taxon>Actinomycetota</taxon>
        <taxon>Actinomycetes</taxon>
        <taxon>Propionibacteriales</taxon>
        <taxon>Actinopolymorphaceae</taxon>
        <taxon>Actinopolymorpha</taxon>
    </lineage>
</organism>